<gene>
    <name evidence="3" type="ORF">HRR80_006752</name>
</gene>
<reference evidence="3" key="1">
    <citation type="submission" date="2023-01" db="EMBL/GenBank/DDBJ databases">
        <title>Exophiala dermititidis isolated from Cystic Fibrosis Patient.</title>
        <authorList>
            <person name="Kurbessoian T."/>
            <person name="Crocker A."/>
            <person name="Murante D."/>
            <person name="Hogan D.A."/>
            <person name="Stajich J.E."/>
        </authorList>
    </citation>
    <scope>NUCLEOTIDE SEQUENCE</scope>
    <source>
        <strain evidence="3">Ex8</strain>
    </source>
</reference>
<proteinExistence type="predicted"/>
<organism evidence="3 4">
    <name type="scientific">Exophiala dermatitidis</name>
    <name type="common">Black yeast-like fungus</name>
    <name type="synonym">Wangiella dermatitidis</name>
    <dbReference type="NCBI Taxonomy" id="5970"/>
    <lineage>
        <taxon>Eukaryota</taxon>
        <taxon>Fungi</taxon>
        <taxon>Dikarya</taxon>
        <taxon>Ascomycota</taxon>
        <taxon>Pezizomycotina</taxon>
        <taxon>Eurotiomycetes</taxon>
        <taxon>Chaetothyriomycetidae</taxon>
        <taxon>Chaetothyriales</taxon>
        <taxon>Herpotrichiellaceae</taxon>
        <taxon>Exophiala</taxon>
    </lineage>
</organism>
<keyword evidence="2" id="KW-0732">Signal</keyword>
<accession>A0AAN6ETF2</accession>
<evidence type="ECO:0000313" key="3">
    <source>
        <dbReference type="EMBL" id="KAJ8989517.1"/>
    </source>
</evidence>
<sequence>MSTMRISMTLRISLTIVLLFAITALSFVIPNADGSDSRDRGHDDNNIYSNHALHRLNPMQGTNNLFCRSSQQSMSCYGGPAVTLQTCQSRCACEDGRISCPSYKYCDDSTMDTFCGGLCQCGAPLASSANTNVNSNSDAADFKPKIINKEPEVVVMSPHRYPAPVPRRQQPHQFDSDEEEDSAYFEDEDDDFRRRRRSTRRDLRRSTDQPDVGFSV</sequence>
<dbReference type="EMBL" id="JAJGCB010000014">
    <property type="protein sequence ID" value="KAJ8989517.1"/>
    <property type="molecule type" value="Genomic_DNA"/>
</dbReference>
<name>A0AAN6ETF2_EXODE</name>
<evidence type="ECO:0000256" key="2">
    <source>
        <dbReference type="SAM" id="SignalP"/>
    </source>
</evidence>
<evidence type="ECO:0000313" key="4">
    <source>
        <dbReference type="Proteomes" id="UP001161757"/>
    </source>
</evidence>
<feature type="chain" id="PRO_5043045065" evidence="2">
    <location>
        <begin position="35"/>
        <end position="216"/>
    </location>
</feature>
<feature type="compositionally biased region" description="Acidic residues" evidence="1">
    <location>
        <begin position="176"/>
        <end position="190"/>
    </location>
</feature>
<feature type="signal peptide" evidence="2">
    <location>
        <begin position="1"/>
        <end position="34"/>
    </location>
</feature>
<dbReference type="Proteomes" id="UP001161757">
    <property type="component" value="Unassembled WGS sequence"/>
</dbReference>
<dbReference type="AlphaFoldDB" id="A0AAN6ETF2"/>
<feature type="region of interest" description="Disordered" evidence="1">
    <location>
        <begin position="161"/>
        <end position="216"/>
    </location>
</feature>
<comment type="caution">
    <text evidence="3">The sequence shown here is derived from an EMBL/GenBank/DDBJ whole genome shotgun (WGS) entry which is preliminary data.</text>
</comment>
<evidence type="ECO:0000256" key="1">
    <source>
        <dbReference type="SAM" id="MobiDB-lite"/>
    </source>
</evidence>
<protein>
    <submittedName>
        <fullName evidence="3">Uncharacterized protein</fullName>
    </submittedName>
</protein>